<evidence type="ECO:0000256" key="2">
    <source>
        <dbReference type="ARBA" id="ARBA00023125"/>
    </source>
</evidence>
<evidence type="ECO:0000256" key="1">
    <source>
        <dbReference type="ARBA" id="ARBA00023015"/>
    </source>
</evidence>
<evidence type="ECO:0000256" key="3">
    <source>
        <dbReference type="ARBA" id="ARBA00023163"/>
    </source>
</evidence>
<keyword evidence="3" id="KW-0804">Transcription</keyword>
<comment type="caution">
    <text evidence="5">The sequence shown here is derived from an EMBL/GenBank/DDBJ whole genome shotgun (WGS) entry which is preliminary data.</text>
</comment>
<gene>
    <name evidence="5" type="ORF">IM700_011440</name>
</gene>
<dbReference type="Proteomes" id="UP001516620">
    <property type="component" value="Unassembled WGS sequence"/>
</dbReference>
<dbReference type="Gene3D" id="1.10.10.10">
    <property type="entry name" value="Winged helix-like DNA-binding domain superfamily/Winged helix DNA-binding domain"/>
    <property type="match status" value="1"/>
</dbReference>
<dbReference type="Pfam" id="PF17874">
    <property type="entry name" value="TPR_MalT"/>
    <property type="match status" value="1"/>
</dbReference>
<dbReference type="RefSeq" id="WP_193416288.1">
    <property type="nucleotide sequence ID" value="NZ_JADCNN020000009.1"/>
</dbReference>
<name>A0ABS2H8W8_9BACL</name>
<dbReference type="Pfam" id="PF00196">
    <property type="entry name" value="GerE"/>
    <property type="match status" value="1"/>
</dbReference>
<reference evidence="5 6" key="1">
    <citation type="submission" date="2021-01" db="EMBL/GenBank/DDBJ databases">
        <title>Paenibacillus sp.nov. isolated from the rhizosphere soil of tomato plant.</title>
        <authorList>
            <person name="Thin K.K."/>
            <person name="Zhang X."/>
            <person name="He S."/>
        </authorList>
    </citation>
    <scope>NUCLEOTIDE SEQUENCE [LARGE SCALE GENOMIC DNA]</scope>
    <source>
        <strain evidence="5 6">DXFW5</strain>
    </source>
</reference>
<dbReference type="PANTHER" id="PTHR44688">
    <property type="entry name" value="DNA-BINDING TRANSCRIPTIONAL ACTIVATOR DEVR_DOSR"/>
    <property type="match status" value="1"/>
</dbReference>
<dbReference type="InterPro" id="IPR027417">
    <property type="entry name" value="P-loop_NTPase"/>
</dbReference>
<dbReference type="PANTHER" id="PTHR44688:SF16">
    <property type="entry name" value="DNA-BINDING TRANSCRIPTIONAL ACTIVATOR DEVR_DOSR"/>
    <property type="match status" value="1"/>
</dbReference>
<dbReference type="CDD" id="cd06170">
    <property type="entry name" value="LuxR_C_like"/>
    <property type="match status" value="1"/>
</dbReference>
<accession>A0ABS2H8W8</accession>
<organism evidence="5 6">
    <name type="scientific">Paenibacillus rhizolycopersici</name>
    <dbReference type="NCBI Taxonomy" id="2780073"/>
    <lineage>
        <taxon>Bacteria</taxon>
        <taxon>Bacillati</taxon>
        <taxon>Bacillota</taxon>
        <taxon>Bacilli</taxon>
        <taxon>Bacillales</taxon>
        <taxon>Paenibacillaceae</taxon>
        <taxon>Paenibacillus</taxon>
    </lineage>
</organism>
<dbReference type="InterPro" id="IPR059106">
    <property type="entry name" value="WHD_MalT"/>
</dbReference>
<evidence type="ECO:0000259" key="4">
    <source>
        <dbReference type="PROSITE" id="PS50043"/>
    </source>
</evidence>
<dbReference type="SUPFAM" id="SSF52540">
    <property type="entry name" value="P-loop containing nucleoside triphosphate hydrolases"/>
    <property type="match status" value="1"/>
</dbReference>
<keyword evidence="2" id="KW-0238">DNA-binding</keyword>
<dbReference type="PROSITE" id="PS50043">
    <property type="entry name" value="HTH_LUXR_2"/>
    <property type="match status" value="1"/>
</dbReference>
<dbReference type="SUPFAM" id="SSF48452">
    <property type="entry name" value="TPR-like"/>
    <property type="match status" value="1"/>
</dbReference>
<protein>
    <submittedName>
        <fullName evidence="5">Helix-turn-helix transcriptional regulator</fullName>
    </submittedName>
</protein>
<keyword evidence="6" id="KW-1185">Reference proteome</keyword>
<dbReference type="Gene3D" id="1.25.40.10">
    <property type="entry name" value="Tetratricopeptide repeat domain"/>
    <property type="match status" value="1"/>
</dbReference>
<evidence type="ECO:0000313" key="5">
    <source>
        <dbReference type="EMBL" id="MBM6996261.1"/>
    </source>
</evidence>
<dbReference type="InterPro" id="IPR041617">
    <property type="entry name" value="TPR_MalT"/>
</dbReference>
<dbReference type="InterPro" id="IPR016032">
    <property type="entry name" value="Sig_transdc_resp-reg_C-effctor"/>
</dbReference>
<keyword evidence="1" id="KW-0805">Transcription regulation</keyword>
<feature type="domain" description="HTH luxR-type" evidence="4">
    <location>
        <begin position="797"/>
        <end position="862"/>
    </location>
</feature>
<sequence length="863" mass="99070">MHEMNENHILLLSKINKPGKIQAPVPRPRLIDRLNEGLGGRATLISAPAGYGKTTLLGEWANQLHRPVAWLSLDDKDNDLIRFWHYVTAAIEGAVGRLSDAFHASFAMLSPGQYEPMVIALLNELNDLAQPHALILDDWHVIQDPDILTSVAFMLEYLPQTIHLTFAARHDNDFIKARWISRGWVSQIHDVQMRFDRPETVAFFRLAAHRELNHDQIEHVLLQTEGWVTGIKLIALSWRHDEGLRALKLPSFERSGVEDYLFQEVFDALDEPIQQFLLDVSVLQRLHGSLCQAVAGEDGAERLDEVVRLNLFLLPLDDARQWYQFHRLFGDFLRKEEERRRPGNAAILLRMAAEWCESRELLEEAVDYYLAGACYKEAIRLLEQMRSVLIRREFSTMKSWLSAIPEDLLLLHPYLYFSYTHSLLWSQDVDLAETYLRRAELHDEEIGGNWEPAERNRYLGYLYYVRNFKATQYEMDMVKGLKYIQLSLQYSPEGTDLIFASPLMPLLPSVFRSYNGKRGLHLPRGLADGFFLSMIDFMGRMGLQDSVVVCYGELLYERNELEQAEIYLKRGLQGQSQAHYQPEKVYVPASLFLSRIHQARRDTEQAEGWINDAIRRAVEGGANEALVLLDTERAAMRLRQGDLSQALEWQERYGLSVDDPVSVHQLFPYTFLVRLLSETGRLDEAWRLSERLLSIAVRGHRPMDALDLETLQAIILQLAGKPQEALLKLETALKLAKPDDYIRVFTDKGQRLSDLLAEYIEQRQKGNLRDDNAPPLEYVRRVWSSFDRPAKGAAASSKGLETLLTPRELTIFRCMEEGMDNPTIVEALGIGMGTLKAHINRIYGKLQVKNRVEAIKRGKEIEG</sequence>
<dbReference type="InterPro" id="IPR011990">
    <property type="entry name" value="TPR-like_helical_dom_sf"/>
</dbReference>
<evidence type="ECO:0000313" key="6">
    <source>
        <dbReference type="Proteomes" id="UP001516620"/>
    </source>
</evidence>
<dbReference type="PRINTS" id="PR00038">
    <property type="entry name" value="HTHLUXR"/>
</dbReference>
<dbReference type="Pfam" id="PF25873">
    <property type="entry name" value="WHD_MalT"/>
    <property type="match status" value="1"/>
</dbReference>
<dbReference type="EMBL" id="JADCNN020000009">
    <property type="protein sequence ID" value="MBM6996261.1"/>
    <property type="molecule type" value="Genomic_DNA"/>
</dbReference>
<dbReference type="SUPFAM" id="SSF46894">
    <property type="entry name" value="C-terminal effector domain of the bipartite response regulators"/>
    <property type="match status" value="1"/>
</dbReference>
<dbReference type="InterPro" id="IPR036388">
    <property type="entry name" value="WH-like_DNA-bd_sf"/>
</dbReference>
<proteinExistence type="predicted"/>
<dbReference type="SMART" id="SM00421">
    <property type="entry name" value="HTH_LUXR"/>
    <property type="match status" value="1"/>
</dbReference>
<dbReference type="InterPro" id="IPR000792">
    <property type="entry name" value="Tscrpt_reg_LuxR_C"/>
</dbReference>